<name>A0A2K6CYW7_MACNE</name>
<protein>
    <submittedName>
        <fullName evidence="1">Uncharacterized protein</fullName>
    </submittedName>
</protein>
<dbReference type="OMA" id="KRPQCLT"/>
<dbReference type="Proteomes" id="UP000233120">
    <property type="component" value="Unassembled WGS sequence"/>
</dbReference>
<sequence length="60" mass="7150">MESPKEYEDANLQPYFYVLKRPQCLTELLTFLSVFLNTSCLLHNLELKIQYAQLNNWIVI</sequence>
<dbReference type="Ensembl" id="ENSMNET00000053220.1">
    <property type="protein sequence ID" value="ENSMNEP00000028854.1"/>
    <property type="gene ID" value="ENSMNEG00000037898.1"/>
</dbReference>
<accession>A0A2K6CYW7</accession>
<evidence type="ECO:0000313" key="1">
    <source>
        <dbReference type="Ensembl" id="ENSMNEP00000028854.1"/>
    </source>
</evidence>
<evidence type="ECO:0000313" key="2">
    <source>
        <dbReference type="Proteomes" id="UP000233120"/>
    </source>
</evidence>
<reference evidence="1" key="1">
    <citation type="submission" date="2025-08" db="UniProtKB">
        <authorList>
            <consortium name="Ensembl"/>
        </authorList>
    </citation>
    <scope>IDENTIFICATION</scope>
</reference>
<dbReference type="AlphaFoldDB" id="A0A2K6CYW7"/>
<dbReference type="Bgee" id="ENSMNEG00000037898">
    <property type="expression patterns" value="Expressed in cerebellum and 12 other cell types or tissues"/>
</dbReference>
<dbReference type="GeneTree" id="ENSGT00910000148059"/>
<organism evidence="1 2">
    <name type="scientific">Macaca nemestrina</name>
    <name type="common">Pig-tailed macaque</name>
    <dbReference type="NCBI Taxonomy" id="9545"/>
    <lineage>
        <taxon>Eukaryota</taxon>
        <taxon>Metazoa</taxon>
        <taxon>Chordata</taxon>
        <taxon>Craniata</taxon>
        <taxon>Vertebrata</taxon>
        <taxon>Euteleostomi</taxon>
        <taxon>Mammalia</taxon>
        <taxon>Eutheria</taxon>
        <taxon>Euarchontoglires</taxon>
        <taxon>Primates</taxon>
        <taxon>Haplorrhini</taxon>
        <taxon>Catarrhini</taxon>
        <taxon>Cercopithecidae</taxon>
        <taxon>Cercopithecinae</taxon>
        <taxon>Macaca</taxon>
    </lineage>
</organism>
<proteinExistence type="predicted"/>
<keyword evidence="2" id="KW-1185">Reference proteome</keyword>
<reference evidence="1" key="2">
    <citation type="submission" date="2025-09" db="UniProtKB">
        <authorList>
            <consortium name="Ensembl"/>
        </authorList>
    </citation>
    <scope>IDENTIFICATION</scope>
</reference>